<protein>
    <recommendedName>
        <fullName evidence="5">D-isomer specific 2-hydroxyacid dehydrogenase NAD-binding domain-containing protein</fullName>
    </recommendedName>
</protein>
<evidence type="ECO:0000256" key="2">
    <source>
        <dbReference type="ARBA" id="ARBA00023002"/>
    </source>
</evidence>
<feature type="region of interest" description="Disordered" evidence="4">
    <location>
        <begin position="152"/>
        <end position="173"/>
    </location>
</feature>
<keyword evidence="2" id="KW-0560">Oxidoreductase</keyword>
<evidence type="ECO:0000256" key="3">
    <source>
        <dbReference type="ARBA" id="ARBA00023027"/>
    </source>
</evidence>
<proteinExistence type="inferred from homology"/>
<accession>A0A8J3EI46</accession>
<keyword evidence="7" id="KW-1185">Reference proteome</keyword>
<dbReference type="AlphaFoldDB" id="A0A8J3EI46"/>
<organism evidence="6 7">
    <name type="scientific">Salipiger pallidus</name>
    <dbReference type="NCBI Taxonomy" id="1775170"/>
    <lineage>
        <taxon>Bacteria</taxon>
        <taxon>Pseudomonadati</taxon>
        <taxon>Pseudomonadota</taxon>
        <taxon>Alphaproteobacteria</taxon>
        <taxon>Rhodobacterales</taxon>
        <taxon>Roseobacteraceae</taxon>
        <taxon>Salipiger</taxon>
    </lineage>
</organism>
<evidence type="ECO:0000256" key="1">
    <source>
        <dbReference type="ARBA" id="ARBA00005854"/>
    </source>
</evidence>
<dbReference type="EMBL" id="BMJV01000009">
    <property type="protein sequence ID" value="GGG83671.1"/>
    <property type="molecule type" value="Genomic_DNA"/>
</dbReference>
<comment type="similarity">
    <text evidence="1">Belongs to the D-isomer specific 2-hydroxyacid dehydrogenase family.</text>
</comment>
<sequence>MARALGMQVTAFDSALRAEDLSRDEFELCSSIDALVASSDIIPLHCLRVPSTRQKVDAASLSRMQSHAMLVNTARGEIIDETAPGAAFRQGDSAGASGDSFEVEPPYNGHPLFLASELIVSPHAAGLTSGAERDDNDGSAFLHGHDCWQGCVSGIPSRGQDPRRTDRIGDPHE</sequence>
<dbReference type="Gene3D" id="3.40.50.720">
    <property type="entry name" value="NAD(P)-binding Rossmann-like Domain"/>
    <property type="match status" value="1"/>
</dbReference>
<dbReference type="PANTHER" id="PTHR43761">
    <property type="entry name" value="D-ISOMER SPECIFIC 2-HYDROXYACID DEHYDROGENASE FAMILY PROTEIN (AFU_ORTHOLOGUE AFUA_1G13630)"/>
    <property type="match status" value="1"/>
</dbReference>
<dbReference type="GO" id="GO:0051287">
    <property type="term" value="F:NAD binding"/>
    <property type="evidence" value="ECO:0007669"/>
    <property type="project" value="InterPro"/>
</dbReference>
<keyword evidence="3" id="KW-0520">NAD</keyword>
<dbReference type="InterPro" id="IPR050418">
    <property type="entry name" value="D-iso_2-hydroxyacid_DH_PdxB"/>
</dbReference>
<name>A0A8J3EI46_9RHOB</name>
<evidence type="ECO:0000259" key="5">
    <source>
        <dbReference type="Pfam" id="PF02826"/>
    </source>
</evidence>
<dbReference type="GO" id="GO:0016491">
    <property type="term" value="F:oxidoreductase activity"/>
    <property type="evidence" value="ECO:0007669"/>
    <property type="project" value="UniProtKB-KW"/>
</dbReference>
<reference evidence="6" key="1">
    <citation type="journal article" date="2014" name="Int. J. Syst. Evol. Microbiol.">
        <title>Complete genome sequence of Corynebacterium casei LMG S-19264T (=DSM 44701T), isolated from a smear-ripened cheese.</title>
        <authorList>
            <consortium name="US DOE Joint Genome Institute (JGI-PGF)"/>
            <person name="Walter F."/>
            <person name="Albersmeier A."/>
            <person name="Kalinowski J."/>
            <person name="Ruckert C."/>
        </authorList>
    </citation>
    <scope>NUCLEOTIDE SEQUENCE</scope>
    <source>
        <strain evidence="6">CGMCC 1.15762</strain>
    </source>
</reference>
<dbReference type="Pfam" id="PF02826">
    <property type="entry name" value="2-Hacid_dh_C"/>
    <property type="match status" value="1"/>
</dbReference>
<dbReference type="Proteomes" id="UP000617145">
    <property type="component" value="Unassembled WGS sequence"/>
</dbReference>
<evidence type="ECO:0000256" key="4">
    <source>
        <dbReference type="SAM" id="MobiDB-lite"/>
    </source>
</evidence>
<feature type="domain" description="D-isomer specific 2-hydroxyacid dehydrogenase NAD-binding" evidence="5">
    <location>
        <begin position="1"/>
        <end position="125"/>
    </location>
</feature>
<evidence type="ECO:0000313" key="6">
    <source>
        <dbReference type="EMBL" id="GGG83671.1"/>
    </source>
</evidence>
<dbReference type="PANTHER" id="PTHR43761:SF1">
    <property type="entry name" value="D-ISOMER SPECIFIC 2-HYDROXYACID DEHYDROGENASE CATALYTIC DOMAIN-CONTAINING PROTEIN-RELATED"/>
    <property type="match status" value="1"/>
</dbReference>
<feature type="compositionally biased region" description="Basic and acidic residues" evidence="4">
    <location>
        <begin position="160"/>
        <end position="173"/>
    </location>
</feature>
<dbReference type="InterPro" id="IPR006140">
    <property type="entry name" value="D-isomer_DH_NAD-bd"/>
</dbReference>
<gene>
    <name evidence="6" type="ORF">GCM10011415_37060</name>
</gene>
<dbReference type="InterPro" id="IPR036291">
    <property type="entry name" value="NAD(P)-bd_dom_sf"/>
</dbReference>
<evidence type="ECO:0000313" key="7">
    <source>
        <dbReference type="Proteomes" id="UP000617145"/>
    </source>
</evidence>
<comment type="caution">
    <text evidence="6">The sequence shown here is derived from an EMBL/GenBank/DDBJ whole genome shotgun (WGS) entry which is preliminary data.</text>
</comment>
<reference evidence="6" key="2">
    <citation type="submission" date="2020-09" db="EMBL/GenBank/DDBJ databases">
        <authorList>
            <person name="Sun Q."/>
            <person name="Zhou Y."/>
        </authorList>
    </citation>
    <scope>NUCLEOTIDE SEQUENCE</scope>
    <source>
        <strain evidence="6">CGMCC 1.15762</strain>
    </source>
</reference>
<dbReference type="SUPFAM" id="SSF51735">
    <property type="entry name" value="NAD(P)-binding Rossmann-fold domains"/>
    <property type="match status" value="1"/>
</dbReference>